<proteinExistence type="predicted"/>
<comment type="caution">
    <text evidence="1">The sequence shown here is derived from an EMBL/GenBank/DDBJ whole genome shotgun (WGS) entry which is preliminary data.</text>
</comment>
<sequence length="57" mass="6650">MNKTIVKRDGRRFRRWELPSGAVIESEIVESHEHTVPDSKEYRLLKKIANKLGVSDE</sequence>
<protein>
    <submittedName>
        <fullName evidence="1">Uncharacterized protein</fullName>
    </submittedName>
</protein>
<name>X1KDE5_9ZZZZ</name>
<dbReference type="EMBL" id="BARU01036710">
    <property type="protein sequence ID" value="GAH80078.1"/>
    <property type="molecule type" value="Genomic_DNA"/>
</dbReference>
<dbReference type="AlphaFoldDB" id="X1KDE5"/>
<organism evidence="1">
    <name type="scientific">marine sediment metagenome</name>
    <dbReference type="NCBI Taxonomy" id="412755"/>
    <lineage>
        <taxon>unclassified sequences</taxon>
        <taxon>metagenomes</taxon>
        <taxon>ecological metagenomes</taxon>
    </lineage>
</organism>
<reference evidence="1" key="1">
    <citation type="journal article" date="2014" name="Front. Microbiol.">
        <title>High frequency of phylogenetically diverse reductive dehalogenase-homologous genes in deep subseafloor sedimentary metagenomes.</title>
        <authorList>
            <person name="Kawai M."/>
            <person name="Futagami T."/>
            <person name="Toyoda A."/>
            <person name="Takaki Y."/>
            <person name="Nishi S."/>
            <person name="Hori S."/>
            <person name="Arai W."/>
            <person name="Tsubouchi T."/>
            <person name="Morono Y."/>
            <person name="Uchiyama I."/>
            <person name="Ito T."/>
            <person name="Fujiyama A."/>
            <person name="Inagaki F."/>
            <person name="Takami H."/>
        </authorList>
    </citation>
    <scope>NUCLEOTIDE SEQUENCE</scope>
    <source>
        <strain evidence="1">Expedition CK06-06</strain>
    </source>
</reference>
<accession>X1KDE5</accession>
<gene>
    <name evidence="1" type="ORF">S03H2_57277</name>
</gene>
<evidence type="ECO:0000313" key="1">
    <source>
        <dbReference type="EMBL" id="GAH80078.1"/>
    </source>
</evidence>